<comment type="similarity">
    <text evidence="1">Belongs to the carbon-nitrogen hydrolase superfamily. NIT1/NIT2 family.</text>
</comment>
<evidence type="ECO:0000259" key="3">
    <source>
        <dbReference type="PROSITE" id="PS50263"/>
    </source>
</evidence>
<dbReference type="InterPro" id="IPR003010">
    <property type="entry name" value="C-N_Hydrolase"/>
</dbReference>
<evidence type="ECO:0000256" key="2">
    <source>
        <dbReference type="ARBA" id="ARBA00022801"/>
    </source>
</evidence>
<feature type="domain" description="CN hydrolase" evidence="3">
    <location>
        <begin position="4"/>
        <end position="263"/>
    </location>
</feature>
<evidence type="ECO:0000313" key="4">
    <source>
        <dbReference type="EMBL" id="OTA19268.1"/>
    </source>
</evidence>
<keyword evidence="2 4" id="KW-0378">Hydrolase</keyword>
<dbReference type="InterPro" id="IPR036526">
    <property type="entry name" value="C-N_Hydrolase_sf"/>
</dbReference>
<name>A0A1Y2SNJ2_9GAMM</name>
<dbReference type="STRING" id="40578.Xbed_02486"/>
<accession>A0A1Y2SNJ2</accession>
<dbReference type="OrthoDB" id="9811121at2"/>
<dbReference type="RefSeq" id="WP_086113219.1">
    <property type="nucleotide sequence ID" value="NZ_CAWNHF010000113.1"/>
</dbReference>
<dbReference type="InterPro" id="IPR050027">
    <property type="entry name" value="Nit1_Morganellaceae"/>
</dbReference>
<evidence type="ECO:0000313" key="5">
    <source>
        <dbReference type="Proteomes" id="UP000194204"/>
    </source>
</evidence>
<dbReference type="Pfam" id="PF00795">
    <property type="entry name" value="CN_hydrolase"/>
    <property type="match status" value="1"/>
</dbReference>
<dbReference type="SUPFAM" id="SSF56317">
    <property type="entry name" value="Carbon-nitrogen hydrolase"/>
    <property type="match status" value="1"/>
</dbReference>
<dbReference type="InterPro" id="IPR001110">
    <property type="entry name" value="UPF0012_CS"/>
</dbReference>
<dbReference type="InterPro" id="IPR045254">
    <property type="entry name" value="Nit1/2_C-N_Hydrolase"/>
</dbReference>
<dbReference type="GO" id="GO:0016811">
    <property type="term" value="F:hydrolase activity, acting on carbon-nitrogen (but not peptide) bonds, in linear amides"/>
    <property type="evidence" value="ECO:0007669"/>
    <property type="project" value="InterPro"/>
</dbReference>
<keyword evidence="5" id="KW-1185">Reference proteome</keyword>
<dbReference type="EMBL" id="MUBK01000020">
    <property type="protein sequence ID" value="OTA19268.1"/>
    <property type="molecule type" value="Genomic_DNA"/>
</dbReference>
<gene>
    <name evidence="4" type="ORF">Xbed_02486</name>
</gene>
<dbReference type="NCBIfam" id="NF043013">
    <property type="entry name" value="DeGluthAmidYersProt"/>
    <property type="match status" value="1"/>
</dbReference>
<protein>
    <submittedName>
        <fullName evidence="4">Amidohydrolase</fullName>
    </submittedName>
</protein>
<proteinExistence type="inferred from homology"/>
<reference evidence="4 5" key="1">
    <citation type="submission" date="2017-01" db="EMBL/GenBank/DDBJ databases">
        <title>Deconstructing symbiosis and pathogenesis requirements using a combined genomic-metabolomic approach.</title>
        <authorList>
            <person name="Tobias N.J."/>
            <person name="Wolff H."/>
            <person name="Djahanschiri B."/>
            <person name="Ebersberger I."/>
            <person name="Bode H.B."/>
        </authorList>
    </citation>
    <scope>NUCLEOTIDE SEQUENCE [LARGE SCALE GENOMIC DNA]</scope>
    <source>
        <strain evidence="4 5">DSM 4764</strain>
    </source>
</reference>
<dbReference type="Proteomes" id="UP000194204">
    <property type="component" value="Unassembled WGS sequence"/>
</dbReference>
<comment type="caution">
    <text evidence="4">The sequence shown here is derived from an EMBL/GenBank/DDBJ whole genome shotgun (WGS) entry which is preliminary data.</text>
</comment>
<dbReference type="AlphaFoldDB" id="A0A1Y2SNJ2"/>
<evidence type="ECO:0000256" key="1">
    <source>
        <dbReference type="ARBA" id="ARBA00010613"/>
    </source>
</evidence>
<dbReference type="PROSITE" id="PS01227">
    <property type="entry name" value="UPF0012"/>
    <property type="match status" value="1"/>
</dbReference>
<dbReference type="Gene3D" id="3.60.110.10">
    <property type="entry name" value="Carbon-nitrogen hydrolase"/>
    <property type="match status" value="1"/>
</dbReference>
<organism evidence="4 5">
    <name type="scientific">Xenorhabdus beddingii</name>
    <dbReference type="NCBI Taxonomy" id="40578"/>
    <lineage>
        <taxon>Bacteria</taxon>
        <taxon>Pseudomonadati</taxon>
        <taxon>Pseudomonadota</taxon>
        <taxon>Gammaproteobacteria</taxon>
        <taxon>Enterobacterales</taxon>
        <taxon>Morganellaceae</taxon>
        <taxon>Xenorhabdus</taxon>
    </lineage>
</organism>
<dbReference type="PROSITE" id="PS50263">
    <property type="entry name" value="CN_HYDROLASE"/>
    <property type="match status" value="1"/>
</dbReference>
<sequence length="286" mass="32106">MRNDNVALLQLCSGANVKHNLAQIEQQIKPLSDTVKLVLTPENALLFADVESYREHAEVQGTGPLQQAVSEMAQRYGIWLLIGSMPLISREDPSRITNSSLLFDDQGEIRARYDKIHMFDVDINDEHGPYNESAIYQRGEHITVVDTPVGRLGMTICYDLRFPGIFQALREQGAELISVPAAFTRLTGKSHWEPLLKARAIENQCIILAPAQVGVHGTCRTWGHTMAVSGWGEIIKKNPLTVSALPLNIRRDSLILIREQIKVVKHNRFRPQLTSLIKKNTNQGKE</sequence>
<dbReference type="PANTHER" id="PTHR23088">
    <property type="entry name" value="NITRILASE-RELATED"/>
    <property type="match status" value="1"/>
</dbReference>
<dbReference type="PANTHER" id="PTHR23088:SF27">
    <property type="entry name" value="DEAMINATED GLUTATHIONE AMIDASE"/>
    <property type="match status" value="1"/>
</dbReference>
<dbReference type="CDD" id="cd07572">
    <property type="entry name" value="nit"/>
    <property type="match status" value="1"/>
</dbReference>